<dbReference type="EMBL" id="OV725077">
    <property type="protein sequence ID" value="CAH1392079.1"/>
    <property type="molecule type" value="Genomic_DNA"/>
</dbReference>
<proteinExistence type="predicted"/>
<dbReference type="Pfam" id="PF01395">
    <property type="entry name" value="PBP_GOBP"/>
    <property type="match status" value="2"/>
</dbReference>
<dbReference type="SMART" id="SM00708">
    <property type="entry name" value="PhBP"/>
    <property type="match status" value="2"/>
</dbReference>
<keyword evidence="4" id="KW-1185">Reference proteome</keyword>
<dbReference type="AlphaFoldDB" id="A0A9P0E1H0"/>
<evidence type="ECO:0000256" key="2">
    <source>
        <dbReference type="SAM" id="SignalP"/>
    </source>
</evidence>
<dbReference type="GO" id="GO:0007608">
    <property type="term" value="P:sensory perception of smell"/>
    <property type="evidence" value="ECO:0007669"/>
    <property type="project" value="TreeGrafter"/>
</dbReference>
<dbReference type="PANTHER" id="PTHR11857">
    <property type="entry name" value="ODORANT BINDING PROTEIN-RELATED"/>
    <property type="match status" value="1"/>
</dbReference>
<reference evidence="3" key="1">
    <citation type="submission" date="2022-01" db="EMBL/GenBank/DDBJ databases">
        <authorList>
            <person name="King R."/>
        </authorList>
    </citation>
    <scope>NUCLEOTIDE SEQUENCE</scope>
</reference>
<name>A0A9P0E1H0_NEZVI</name>
<feature type="non-terminal residue" evidence="3">
    <location>
        <position position="235"/>
    </location>
</feature>
<feature type="chain" id="PRO_5040470368" evidence="2">
    <location>
        <begin position="26"/>
        <end position="235"/>
    </location>
</feature>
<accession>A0A9P0E1H0</accession>
<keyword evidence="1 2" id="KW-0732">Signal</keyword>
<dbReference type="InterPro" id="IPR006170">
    <property type="entry name" value="PBP/GOBP"/>
</dbReference>
<evidence type="ECO:0000313" key="3">
    <source>
        <dbReference type="EMBL" id="CAH1392079.1"/>
    </source>
</evidence>
<evidence type="ECO:0000313" key="4">
    <source>
        <dbReference type="Proteomes" id="UP001152798"/>
    </source>
</evidence>
<dbReference type="Proteomes" id="UP001152798">
    <property type="component" value="Chromosome 1"/>
</dbReference>
<feature type="signal peptide" evidence="2">
    <location>
        <begin position="1"/>
        <end position="25"/>
    </location>
</feature>
<dbReference type="GO" id="GO:0005549">
    <property type="term" value="F:odorant binding"/>
    <property type="evidence" value="ECO:0007669"/>
    <property type="project" value="InterPro"/>
</dbReference>
<sequence>MQSSFLIFVVVTVIFVLFTAPFILAEKFEDVVAACNKENGLNEDFHSLNYNDPAFPKAAKCALSCLFEKRDVFKSDGSIDKAKAIAMNEEAVTDEDLKKKFLKAIDECDLTAKANKCETAFEFVKCKRNKVLSETVEGLKELCKGPTEKNQKFNIDDPDFPKEAKCMLACGLEMKGMFKGDGSIDIEREKLFAEALMENEEIKKNYIKAFVECDPSAKENKCETAYQFAKCMKNK</sequence>
<dbReference type="GO" id="GO:0005615">
    <property type="term" value="C:extracellular space"/>
    <property type="evidence" value="ECO:0007669"/>
    <property type="project" value="TreeGrafter"/>
</dbReference>
<dbReference type="Gene3D" id="1.10.238.20">
    <property type="entry name" value="Pheromone/general odorant binding protein domain"/>
    <property type="match status" value="2"/>
</dbReference>
<dbReference type="InterPro" id="IPR036728">
    <property type="entry name" value="PBP_GOBP_sf"/>
</dbReference>
<organism evidence="3 4">
    <name type="scientific">Nezara viridula</name>
    <name type="common">Southern green stink bug</name>
    <name type="synonym">Cimex viridulus</name>
    <dbReference type="NCBI Taxonomy" id="85310"/>
    <lineage>
        <taxon>Eukaryota</taxon>
        <taxon>Metazoa</taxon>
        <taxon>Ecdysozoa</taxon>
        <taxon>Arthropoda</taxon>
        <taxon>Hexapoda</taxon>
        <taxon>Insecta</taxon>
        <taxon>Pterygota</taxon>
        <taxon>Neoptera</taxon>
        <taxon>Paraneoptera</taxon>
        <taxon>Hemiptera</taxon>
        <taxon>Heteroptera</taxon>
        <taxon>Panheteroptera</taxon>
        <taxon>Pentatomomorpha</taxon>
        <taxon>Pentatomoidea</taxon>
        <taxon>Pentatomidae</taxon>
        <taxon>Pentatominae</taxon>
        <taxon>Nezara</taxon>
    </lineage>
</organism>
<gene>
    <name evidence="3" type="ORF">NEZAVI_LOCUS2966</name>
</gene>
<dbReference type="CDD" id="cd23992">
    <property type="entry name" value="PBP_GOBP"/>
    <property type="match status" value="2"/>
</dbReference>
<dbReference type="SUPFAM" id="SSF47565">
    <property type="entry name" value="Insect pheromone/odorant-binding proteins"/>
    <property type="match status" value="2"/>
</dbReference>
<evidence type="ECO:0000256" key="1">
    <source>
        <dbReference type="ARBA" id="ARBA00022729"/>
    </source>
</evidence>
<protein>
    <submittedName>
        <fullName evidence="3">Uncharacterized protein</fullName>
    </submittedName>
</protein>